<dbReference type="RefSeq" id="WP_159408086.1">
    <property type="nucleotide sequence ID" value="NZ_CP034289.1"/>
</dbReference>
<reference evidence="1" key="1">
    <citation type="submission" date="2023-06" db="EMBL/GenBank/DDBJ databases">
        <title>Genomic Diversity of Vibrio spp. and Metagenomic Analysis of Pathogens in Florida Gulf Coastal Waters Following Hurricane Ian.</title>
        <authorList>
            <person name="Brumfield K.D."/>
        </authorList>
    </citation>
    <scope>NUCLEOTIDE SEQUENCE</scope>
    <source>
        <strain evidence="1">WBS2B-138</strain>
    </source>
</reference>
<dbReference type="Proteomes" id="UP001253193">
    <property type="component" value="Unassembled WGS sequence"/>
</dbReference>
<evidence type="ECO:0000313" key="1">
    <source>
        <dbReference type="EMBL" id="MDS1824507.1"/>
    </source>
</evidence>
<dbReference type="AlphaFoldDB" id="A0AAW8Q7S6"/>
<name>A0AAW8Q7S6_VIBPH</name>
<dbReference type="EMBL" id="JAUHGG010000027">
    <property type="protein sequence ID" value="MDS1824507.1"/>
    <property type="molecule type" value="Genomic_DNA"/>
</dbReference>
<accession>A0AAW8Q7S6</accession>
<protein>
    <submittedName>
        <fullName evidence="1">Uncharacterized protein</fullName>
    </submittedName>
</protein>
<gene>
    <name evidence="1" type="ORF">QX249_28220</name>
</gene>
<evidence type="ECO:0000313" key="2">
    <source>
        <dbReference type="Proteomes" id="UP001253193"/>
    </source>
</evidence>
<sequence length="192" mass="22154">MNNEELREYAKSSIVFYGLDLSRISSVLIAQIHHFETKRILSVHGIGDQLKRIERGSASKVGQFKHLPLKGLYKSHFFDARFFLGNMNAQFGFDRGGNANLDKVIHKAFEQNTSGYCDDEMAMFLAHEMTVGMFEKRAQKQKLTGEWVIFQEYQGKKYYLCVASHLEDDNDIYERVKLACMINFPFLMESGT</sequence>
<comment type="caution">
    <text evidence="1">The sequence shown here is derived from an EMBL/GenBank/DDBJ whole genome shotgun (WGS) entry which is preliminary data.</text>
</comment>
<organism evidence="1 2">
    <name type="scientific">Vibrio parahaemolyticus</name>
    <dbReference type="NCBI Taxonomy" id="670"/>
    <lineage>
        <taxon>Bacteria</taxon>
        <taxon>Pseudomonadati</taxon>
        <taxon>Pseudomonadota</taxon>
        <taxon>Gammaproteobacteria</taxon>
        <taxon>Vibrionales</taxon>
        <taxon>Vibrionaceae</taxon>
        <taxon>Vibrio</taxon>
    </lineage>
</organism>
<proteinExistence type="predicted"/>